<feature type="signal peptide" evidence="9">
    <location>
        <begin position="1"/>
        <end position="18"/>
    </location>
</feature>
<keyword evidence="3" id="KW-0479">Metal-binding</keyword>
<keyword evidence="5" id="KW-0378">Hydrolase</keyword>
<name>A0A8H3A0A2_9AGAM</name>
<dbReference type="InterPro" id="IPR008754">
    <property type="entry name" value="Peptidase_M43"/>
</dbReference>
<evidence type="ECO:0000256" key="1">
    <source>
        <dbReference type="ARBA" id="ARBA00008721"/>
    </source>
</evidence>
<dbReference type="PANTHER" id="PTHR47466">
    <property type="match status" value="1"/>
</dbReference>
<evidence type="ECO:0000256" key="8">
    <source>
        <dbReference type="ARBA" id="ARBA00023157"/>
    </source>
</evidence>
<keyword evidence="2" id="KW-0645">Protease</keyword>
<protein>
    <recommendedName>
        <fullName evidence="10">Peptidase M43 pregnancy-associated plasma-A domain-containing protein</fullName>
    </recommendedName>
</protein>
<dbReference type="CDD" id="cd04275">
    <property type="entry name" value="ZnMc_pappalysin_like"/>
    <property type="match status" value="1"/>
</dbReference>
<evidence type="ECO:0000256" key="3">
    <source>
        <dbReference type="ARBA" id="ARBA00022723"/>
    </source>
</evidence>
<dbReference type="InterPro" id="IPR024079">
    <property type="entry name" value="MetalloPept_cat_dom_sf"/>
</dbReference>
<dbReference type="Pfam" id="PF05572">
    <property type="entry name" value="Peptidase_M43"/>
    <property type="match status" value="1"/>
</dbReference>
<keyword evidence="6" id="KW-0862">Zinc</keyword>
<evidence type="ECO:0000256" key="7">
    <source>
        <dbReference type="ARBA" id="ARBA00023049"/>
    </source>
</evidence>
<evidence type="ECO:0000256" key="2">
    <source>
        <dbReference type="ARBA" id="ARBA00022670"/>
    </source>
</evidence>
<dbReference type="Proteomes" id="UP000663846">
    <property type="component" value="Unassembled WGS sequence"/>
</dbReference>
<accession>A0A8H3A0A2</accession>
<dbReference type="Gene3D" id="3.40.390.10">
    <property type="entry name" value="Collagenase (Catalytic Domain)"/>
    <property type="match status" value="1"/>
</dbReference>
<evidence type="ECO:0000256" key="5">
    <source>
        <dbReference type="ARBA" id="ARBA00022801"/>
    </source>
</evidence>
<feature type="domain" description="Peptidase M43 pregnancy-associated plasma-A" evidence="10">
    <location>
        <begin position="193"/>
        <end position="280"/>
    </location>
</feature>
<organism evidence="11 12">
    <name type="scientific">Rhizoctonia solani</name>
    <dbReference type="NCBI Taxonomy" id="456999"/>
    <lineage>
        <taxon>Eukaryota</taxon>
        <taxon>Fungi</taxon>
        <taxon>Dikarya</taxon>
        <taxon>Basidiomycota</taxon>
        <taxon>Agaricomycotina</taxon>
        <taxon>Agaricomycetes</taxon>
        <taxon>Cantharellales</taxon>
        <taxon>Ceratobasidiaceae</taxon>
        <taxon>Rhizoctonia</taxon>
    </lineage>
</organism>
<sequence length="290" mass="31722">MRFTALATLAVSLTPALAELGLGRSERCSSHPSEAQVKLAEASFVAKKKLSKATGGNLNVVVPVHWHAIRSGDFQGHIPESQVTDSIKVLNEDYALTGFSFKLESGRYYTNATWFNVAGPDIGYKERVYQTEMKQALRRGNATALNVYSVGFTNIRNPRLLGYATFPSDYATDPLDDGVVIRYSTVPGGSSDPVNLGRTLTHEVGHWMGLYHTFSEDCDGEGDLVDDTPAQFNQTQGCPTIAPDTCPGQPGRDPIHNFMDYSDDICLTEFTPGQALRMQQSFIAFRIDGA</sequence>
<dbReference type="PANTHER" id="PTHR47466:SF1">
    <property type="entry name" value="METALLOPROTEASE MEP1 (AFU_ORTHOLOGUE AFUA_1G07730)-RELATED"/>
    <property type="match status" value="1"/>
</dbReference>
<evidence type="ECO:0000313" key="12">
    <source>
        <dbReference type="Proteomes" id="UP000663846"/>
    </source>
</evidence>
<evidence type="ECO:0000256" key="4">
    <source>
        <dbReference type="ARBA" id="ARBA00022729"/>
    </source>
</evidence>
<dbReference type="GO" id="GO:0046872">
    <property type="term" value="F:metal ion binding"/>
    <property type="evidence" value="ECO:0007669"/>
    <property type="project" value="UniProtKB-KW"/>
</dbReference>
<proteinExistence type="inferred from homology"/>
<evidence type="ECO:0000256" key="6">
    <source>
        <dbReference type="ARBA" id="ARBA00022833"/>
    </source>
</evidence>
<gene>
    <name evidence="11" type="ORF">RDB_LOCUS22447</name>
</gene>
<dbReference type="GO" id="GO:0006508">
    <property type="term" value="P:proteolysis"/>
    <property type="evidence" value="ECO:0007669"/>
    <property type="project" value="UniProtKB-KW"/>
</dbReference>
<evidence type="ECO:0000256" key="9">
    <source>
        <dbReference type="SAM" id="SignalP"/>
    </source>
</evidence>
<dbReference type="EMBL" id="CAJMWS010000110">
    <property type="protein sequence ID" value="CAE6365517.1"/>
    <property type="molecule type" value="Genomic_DNA"/>
</dbReference>
<dbReference type="SUPFAM" id="SSF55486">
    <property type="entry name" value="Metalloproteases ('zincins'), catalytic domain"/>
    <property type="match status" value="1"/>
</dbReference>
<keyword evidence="7" id="KW-0482">Metalloprotease</keyword>
<reference evidence="11" key="1">
    <citation type="submission" date="2021-01" db="EMBL/GenBank/DDBJ databases">
        <authorList>
            <person name="Kaushik A."/>
        </authorList>
    </citation>
    <scope>NUCLEOTIDE SEQUENCE</scope>
    <source>
        <strain evidence="11">AG1-1C</strain>
    </source>
</reference>
<evidence type="ECO:0000313" key="11">
    <source>
        <dbReference type="EMBL" id="CAE6365517.1"/>
    </source>
</evidence>
<feature type="chain" id="PRO_5034441627" description="Peptidase M43 pregnancy-associated plasma-A domain-containing protein" evidence="9">
    <location>
        <begin position="19"/>
        <end position="290"/>
    </location>
</feature>
<comment type="caution">
    <text evidence="11">The sequence shown here is derived from an EMBL/GenBank/DDBJ whole genome shotgun (WGS) entry which is preliminary data.</text>
</comment>
<keyword evidence="8" id="KW-1015">Disulfide bond</keyword>
<evidence type="ECO:0000259" key="10">
    <source>
        <dbReference type="Pfam" id="PF05572"/>
    </source>
</evidence>
<dbReference type="GO" id="GO:0008237">
    <property type="term" value="F:metallopeptidase activity"/>
    <property type="evidence" value="ECO:0007669"/>
    <property type="project" value="UniProtKB-KW"/>
</dbReference>
<dbReference type="AlphaFoldDB" id="A0A8H3A0A2"/>
<comment type="similarity">
    <text evidence="1">Belongs to the peptidase M43B family.</text>
</comment>
<keyword evidence="4 9" id="KW-0732">Signal</keyword>